<evidence type="ECO:0000313" key="8">
    <source>
        <dbReference type="Proteomes" id="UP000741360"/>
    </source>
</evidence>
<dbReference type="InterPro" id="IPR003593">
    <property type="entry name" value="AAA+_ATPase"/>
</dbReference>
<dbReference type="SUPFAM" id="SSF52540">
    <property type="entry name" value="P-loop containing nucleoside triphosphate hydrolases"/>
    <property type="match status" value="1"/>
</dbReference>
<evidence type="ECO:0000259" key="6">
    <source>
        <dbReference type="PROSITE" id="PS50893"/>
    </source>
</evidence>
<comment type="caution">
    <text evidence="7">The sequence shown here is derived from an EMBL/GenBank/DDBJ whole genome shotgun (WGS) entry which is preliminary data.</text>
</comment>
<dbReference type="PROSITE" id="PS50893">
    <property type="entry name" value="ABC_TRANSPORTER_2"/>
    <property type="match status" value="1"/>
</dbReference>
<dbReference type="SMART" id="SM00382">
    <property type="entry name" value="AAA"/>
    <property type="match status" value="1"/>
</dbReference>
<keyword evidence="5" id="KW-0029">Amino-acid transport</keyword>
<protein>
    <submittedName>
        <fullName evidence="7">ABC transporter ATP-binding protein</fullName>
    </submittedName>
</protein>
<dbReference type="InterPro" id="IPR017871">
    <property type="entry name" value="ABC_transporter-like_CS"/>
</dbReference>
<keyword evidence="3" id="KW-0547">Nucleotide-binding</keyword>
<sequence>MLEIEDLHVHYGSIPALRGISLFIPRGEVVALLGSNGAGKSTTLKTISGLLKPKQGTMRLNGERIDGLPPYAVVQKGVSHVPEGRRIFNRMTVRENLEMGAYTRRDGEIARDMERVFELFPRLAERCNQVAGTLSGGEQQMLAIGRALMSNPSLLLMDEPSLGLAPRLVEMIFRVIEEIRSRGTTIFLVEQNALMALSVARMAYVLETGQIVGSGEAAVLLRDPKVRQAYLGEPPESAENPG</sequence>
<dbReference type="Pfam" id="PF00005">
    <property type="entry name" value="ABC_tran"/>
    <property type="match status" value="1"/>
</dbReference>
<dbReference type="Proteomes" id="UP000741360">
    <property type="component" value="Unassembled WGS sequence"/>
</dbReference>
<dbReference type="PROSITE" id="PS00211">
    <property type="entry name" value="ABC_TRANSPORTER_1"/>
    <property type="match status" value="1"/>
</dbReference>
<dbReference type="GO" id="GO:0015658">
    <property type="term" value="F:branched-chain amino acid transmembrane transporter activity"/>
    <property type="evidence" value="ECO:0007669"/>
    <property type="project" value="InterPro"/>
</dbReference>
<comment type="similarity">
    <text evidence="1">Belongs to the ABC transporter superfamily.</text>
</comment>
<dbReference type="PANTHER" id="PTHR43820">
    <property type="entry name" value="HIGH-AFFINITY BRANCHED-CHAIN AMINO ACID TRANSPORT ATP-BINDING PROTEIN LIVF"/>
    <property type="match status" value="1"/>
</dbReference>
<gene>
    <name evidence="7" type="ORF">HYY65_06785</name>
</gene>
<keyword evidence="4 7" id="KW-0067">ATP-binding</keyword>
<dbReference type="AlphaFoldDB" id="A0A932M0C9"/>
<proteinExistence type="inferred from homology"/>
<keyword evidence="2" id="KW-0813">Transport</keyword>
<feature type="domain" description="ABC transporter" evidence="6">
    <location>
        <begin position="2"/>
        <end position="233"/>
    </location>
</feature>
<dbReference type="Gene3D" id="3.40.50.300">
    <property type="entry name" value="P-loop containing nucleotide triphosphate hydrolases"/>
    <property type="match status" value="1"/>
</dbReference>
<reference evidence="7" key="1">
    <citation type="submission" date="2020-07" db="EMBL/GenBank/DDBJ databases">
        <title>Huge and variable diversity of episymbiotic CPR bacteria and DPANN archaea in groundwater ecosystems.</title>
        <authorList>
            <person name="He C.Y."/>
            <person name="Keren R."/>
            <person name="Whittaker M."/>
            <person name="Farag I.F."/>
            <person name="Doudna J."/>
            <person name="Cate J.H.D."/>
            <person name="Banfield J.F."/>
        </authorList>
    </citation>
    <scope>NUCLEOTIDE SEQUENCE</scope>
    <source>
        <strain evidence="7">NC_groundwater_717_Ag_S-0.2um_59_8</strain>
    </source>
</reference>
<organism evidence="7 8">
    <name type="scientific">Tectimicrobiota bacterium</name>
    <dbReference type="NCBI Taxonomy" id="2528274"/>
    <lineage>
        <taxon>Bacteria</taxon>
        <taxon>Pseudomonadati</taxon>
        <taxon>Nitrospinota/Tectimicrobiota group</taxon>
        <taxon>Candidatus Tectimicrobiota</taxon>
    </lineage>
</organism>
<dbReference type="GO" id="GO:0005524">
    <property type="term" value="F:ATP binding"/>
    <property type="evidence" value="ECO:0007669"/>
    <property type="project" value="UniProtKB-KW"/>
</dbReference>
<dbReference type="InterPro" id="IPR003439">
    <property type="entry name" value="ABC_transporter-like_ATP-bd"/>
</dbReference>
<dbReference type="InterPro" id="IPR027417">
    <property type="entry name" value="P-loop_NTPase"/>
</dbReference>
<accession>A0A932M0C9</accession>
<dbReference type="GO" id="GO:0016887">
    <property type="term" value="F:ATP hydrolysis activity"/>
    <property type="evidence" value="ECO:0007669"/>
    <property type="project" value="InterPro"/>
</dbReference>
<evidence type="ECO:0000256" key="4">
    <source>
        <dbReference type="ARBA" id="ARBA00022840"/>
    </source>
</evidence>
<dbReference type="CDD" id="cd03224">
    <property type="entry name" value="ABC_TM1139_LivF_branched"/>
    <property type="match status" value="1"/>
</dbReference>
<evidence type="ECO:0000256" key="1">
    <source>
        <dbReference type="ARBA" id="ARBA00005417"/>
    </source>
</evidence>
<dbReference type="PIRSF" id="PIRSF039137">
    <property type="entry name" value="ABC_branched_ATPase"/>
    <property type="match status" value="1"/>
</dbReference>
<dbReference type="EMBL" id="JACPSX010000123">
    <property type="protein sequence ID" value="MBI3014752.1"/>
    <property type="molecule type" value="Genomic_DNA"/>
</dbReference>
<dbReference type="GO" id="GO:0015807">
    <property type="term" value="P:L-amino acid transport"/>
    <property type="evidence" value="ECO:0007669"/>
    <property type="project" value="TreeGrafter"/>
</dbReference>
<name>A0A932M0C9_UNCTE</name>
<evidence type="ECO:0000256" key="3">
    <source>
        <dbReference type="ARBA" id="ARBA00022741"/>
    </source>
</evidence>
<evidence type="ECO:0000313" key="7">
    <source>
        <dbReference type="EMBL" id="MBI3014752.1"/>
    </source>
</evidence>
<dbReference type="InterPro" id="IPR030660">
    <property type="entry name" value="ABC_branched_ATPase_LivF/BraG"/>
</dbReference>
<evidence type="ECO:0000256" key="5">
    <source>
        <dbReference type="ARBA" id="ARBA00022970"/>
    </source>
</evidence>
<dbReference type="InterPro" id="IPR052156">
    <property type="entry name" value="BCAA_Transport_ATP-bd_LivF"/>
</dbReference>
<evidence type="ECO:0000256" key="2">
    <source>
        <dbReference type="ARBA" id="ARBA00022448"/>
    </source>
</evidence>
<dbReference type="PANTHER" id="PTHR43820:SF4">
    <property type="entry name" value="HIGH-AFFINITY BRANCHED-CHAIN AMINO ACID TRANSPORT ATP-BINDING PROTEIN LIVF"/>
    <property type="match status" value="1"/>
</dbReference>